<organism evidence="6 7">
    <name type="scientific">Cylindrotheca closterium</name>
    <dbReference type="NCBI Taxonomy" id="2856"/>
    <lineage>
        <taxon>Eukaryota</taxon>
        <taxon>Sar</taxon>
        <taxon>Stramenopiles</taxon>
        <taxon>Ochrophyta</taxon>
        <taxon>Bacillariophyta</taxon>
        <taxon>Bacillariophyceae</taxon>
        <taxon>Bacillariophycidae</taxon>
        <taxon>Bacillariales</taxon>
        <taxon>Bacillariaceae</taxon>
        <taxon>Cylindrotheca</taxon>
    </lineage>
</organism>
<dbReference type="PANTHER" id="PTHR12113:SF6">
    <property type="entry name" value="DICKKOPF N-TERMINAL CYSTEINE-RICH DOMAIN-CONTAINING PROTEIN"/>
    <property type="match status" value="1"/>
</dbReference>
<name>A0AAD2G262_9STRA</name>
<keyword evidence="2" id="KW-0964">Secreted</keyword>
<evidence type="ECO:0000256" key="3">
    <source>
        <dbReference type="ARBA" id="ARBA00022729"/>
    </source>
</evidence>
<reference evidence="6" key="1">
    <citation type="submission" date="2023-08" db="EMBL/GenBank/DDBJ databases">
        <authorList>
            <person name="Audoor S."/>
            <person name="Bilcke G."/>
        </authorList>
    </citation>
    <scope>NUCLEOTIDE SEQUENCE</scope>
</reference>
<evidence type="ECO:0000256" key="5">
    <source>
        <dbReference type="SAM" id="SignalP"/>
    </source>
</evidence>
<dbReference type="PANTHER" id="PTHR12113">
    <property type="entry name" value="DICKKOPF3-LIKE 3"/>
    <property type="match status" value="1"/>
</dbReference>
<gene>
    <name evidence="6" type="ORF">CYCCA115_LOCUS16816</name>
</gene>
<dbReference type="GO" id="GO:0048019">
    <property type="term" value="F:receptor antagonist activity"/>
    <property type="evidence" value="ECO:0007669"/>
    <property type="project" value="TreeGrafter"/>
</dbReference>
<dbReference type="Proteomes" id="UP001295423">
    <property type="component" value="Unassembled WGS sequence"/>
</dbReference>
<feature type="region of interest" description="Disordered" evidence="4">
    <location>
        <begin position="25"/>
        <end position="95"/>
    </location>
</feature>
<comment type="caution">
    <text evidence="6">The sequence shown here is derived from an EMBL/GenBank/DDBJ whole genome shotgun (WGS) entry which is preliminary data.</text>
</comment>
<keyword evidence="3 5" id="KW-0732">Signal</keyword>
<evidence type="ECO:0000256" key="4">
    <source>
        <dbReference type="SAM" id="MobiDB-lite"/>
    </source>
</evidence>
<feature type="chain" id="PRO_5042190948" description="Dickkopf N-terminal cysteine-rich domain-containing protein" evidence="5">
    <location>
        <begin position="20"/>
        <end position="359"/>
    </location>
</feature>
<evidence type="ECO:0000256" key="1">
    <source>
        <dbReference type="ARBA" id="ARBA00004613"/>
    </source>
</evidence>
<accession>A0AAD2G262</accession>
<feature type="signal peptide" evidence="5">
    <location>
        <begin position="1"/>
        <end position="19"/>
    </location>
</feature>
<dbReference type="GO" id="GO:0005615">
    <property type="term" value="C:extracellular space"/>
    <property type="evidence" value="ECO:0007669"/>
    <property type="project" value="TreeGrafter"/>
</dbReference>
<dbReference type="GO" id="GO:0090090">
    <property type="term" value="P:negative regulation of canonical Wnt signaling pathway"/>
    <property type="evidence" value="ECO:0007669"/>
    <property type="project" value="TreeGrafter"/>
</dbReference>
<proteinExistence type="predicted"/>
<evidence type="ECO:0000256" key="2">
    <source>
        <dbReference type="ARBA" id="ARBA00022525"/>
    </source>
</evidence>
<dbReference type="InterPro" id="IPR039863">
    <property type="entry name" value="DKK1-4"/>
</dbReference>
<dbReference type="AlphaFoldDB" id="A0AAD2G262"/>
<keyword evidence="7" id="KW-1185">Reference proteome</keyword>
<evidence type="ECO:0000313" key="7">
    <source>
        <dbReference type="Proteomes" id="UP001295423"/>
    </source>
</evidence>
<evidence type="ECO:0008006" key="8">
    <source>
        <dbReference type="Google" id="ProtNLM"/>
    </source>
</evidence>
<protein>
    <recommendedName>
        <fullName evidence="8">Dickkopf N-terminal cysteine-rich domain-containing protein</fullName>
    </recommendedName>
</protein>
<dbReference type="GO" id="GO:0039706">
    <property type="term" value="F:co-receptor binding"/>
    <property type="evidence" value="ECO:0007669"/>
    <property type="project" value="TreeGrafter"/>
</dbReference>
<feature type="compositionally biased region" description="Basic and acidic residues" evidence="4">
    <location>
        <begin position="46"/>
        <end position="95"/>
    </location>
</feature>
<dbReference type="EMBL" id="CAKOGP040001947">
    <property type="protein sequence ID" value="CAJ1957650.1"/>
    <property type="molecule type" value="Genomic_DNA"/>
</dbReference>
<evidence type="ECO:0000313" key="6">
    <source>
        <dbReference type="EMBL" id="CAJ1957650.1"/>
    </source>
</evidence>
<comment type="subcellular location">
    <subcellularLocation>
        <location evidence="1">Secreted</location>
    </subcellularLocation>
</comment>
<sequence length="359" mass="38213">MKLFLVAPFLAALIGIANAESVGTIRGSARNGGDNRARSHDHRARSRTEEPRSHDHGRNSGEPRGQQDEMIRTSPHAKERNDDMPRSYDHGQEERGGDGSLCFSDSACDPGTWCVRGFCQECRKIDSTEDCPSGEFCSGPFYNCKPLLNEGQLCLSDNACESGDCDRGMCASGDITSPTPVESVSGDGEDGSLCLSDNACGPGTWCVRGFCQECRKIDSTEDCPSGEFCSGPFYNCKTKLDKGGLCLSDNACKSGDCDSGMCAAGDIQPVASPTPVKPVSGDGDDGSTCLSDSECENYCVAGFCQECEAHSHCGSGDEFCTGWPTYNCKDKKNNGSWCGTDMECLSGDCGITWAGVKCK</sequence>